<evidence type="ECO:0000313" key="4">
    <source>
        <dbReference type="Proteomes" id="UP001054252"/>
    </source>
</evidence>
<dbReference type="InterPro" id="IPR005162">
    <property type="entry name" value="Retrotrans_gag_dom"/>
</dbReference>
<reference evidence="3 4" key="1">
    <citation type="journal article" date="2021" name="Commun. Biol.">
        <title>The genome of Shorea leprosula (Dipterocarpaceae) highlights the ecological relevance of drought in aseasonal tropical rainforests.</title>
        <authorList>
            <person name="Ng K.K.S."/>
            <person name="Kobayashi M.J."/>
            <person name="Fawcett J.A."/>
            <person name="Hatakeyama M."/>
            <person name="Paape T."/>
            <person name="Ng C.H."/>
            <person name="Ang C.C."/>
            <person name="Tnah L.H."/>
            <person name="Lee C.T."/>
            <person name="Nishiyama T."/>
            <person name="Sese J."/>
            <person name="O'Brien M.J."/>
            <person name="Copetti D."/>
            <person name="Mohd Noor M.I."/>
            <person name="Ong R.C."/>
            <person name="Putra M."/>
            <person name="Sireger I.Z."/>
            <person name="Indrioko S."/>
            <person name="Kosugi Y."/>
            <person name="Izuno A."/>
            <person name="Isagi Y."/>
            <person name="Lee S.L."/>
            <person name="Shimizu K.K."/>
        </authorList>
    </citation>
    <scope>NUCLEOTIDE SEQUENCE [LARGE SCALE GENOMIC DNA]</scope>
    <source>
        <strain evidence="3">214</strain>
    </source>
</reference>
<dbReference type="PANTHER" id="PTHR35046">
    <property type="entry name" value="ZINC KNUCKLE (CCHC-TYPE) FAMILY PROTEIN"/>
    <property type="match status" value="1"/>
</dbReference>
<accession>A0AAV5MS37</accession>
<organism evidence="3 4">
    <name type="scientific">Rubroshorea leprosula</name>
    <dbReference type="NCBI Taxonomy" id="152421"/>
    <lineage>
        <taxon>Eukaryota</taxon>
        <taxon>Viridiplantae</taxon>
        <taxon>Streptophyta</taxon>
        <taxon>Embryophyta</taxon>
        <taxon>Tracheophyta</taxon>
        <taxon>Spermatophyta</taxon>
        <taxon>Magnoliopsida</taxon>
        <taxon>eudicotyledons</taxon>
        <taxon>Gunneridae</taxon>
        <taxon>Pentapetalae</taxon>
        <taxon>rosids</taxon>
        <taxon>malvids</taxon>
        <taxon>Malvales</taxon>
        <taxon>Dipterocarpaceae</taxon>
        <taxon>Rubroshorea</taxon>
    </lineage>
</organism>
<evidence type="ECO:0000256" key="1">
    <source>
        <dbReference type="SAM" id="MobiDB-lite"/>
    </source>
</evidence>
<dbReference type="EMBL" id="BPVZ01000508">
    <property type="protein sequence ID" value="GKV51536.1"/>
    <property type="molecule type" value="Genomic_DNA"/>
</dbReference>
<protein>
    <recommendedName>
        <fullName evidence="2">Retrotransposon gag domain-containing protein</fullName>
    </recommendedName>
</protein>
<evidence type="ECO:0000313" key="3">
    <source>
        <dbReference type="EMBL" id="GKV51536.1"/>
    </source>
</evidence>
<dbReference type="Proteomes" id="UP001054252">
    <property type="component" value="Unassembled WGS sequence"/>
</dbReference>
<feature type="region of interest" description="Disordered" evidence="1">
    <location>
        <begin position="229"/>
        <end position="254"/>
    </location>
</feature>
<feature type="domain" description="Retrotransposon gag" evidence="2">
    <location>
        <begin position="55"/>
        <end position="152"/>
    </location>
</feature>
<comment type="caution">
    <text evidence="3">The sequence shown here is derived from an EMBL/GenBank/DDBJ whole genome shotgun (WGS) entry which is preliminary data.</text>
</comment>
<feature type="region of interest" description="Disordered" evidence="1">
    <location>
        <begin position="1"/>
        <end position="31"/>
    </location>
</feature>
<feature type="compositionally biased region" description="Basic and acidic residues" evidence="1">
    <location>
        <begin position="1"/>
        <end position="14"/>
    </location>
</feature>
<dbReference type="Pfam" id="PF03732">
    <property type="entry name" value="Retrotrans_gag"/>
    <property type="match status" value="1"/>
</dbReference>
<evidence type="ECO:0000259" key="2">
    <source>
        <dbReference type="Pfam" id="PF03732"/>
    </source>
</evidence>
<dbReference type="PANTHER" id="PTHR35046:SF26">
    <property type="entry name" value="RNA-DIRECTED DNA POLYMERASE"/>
    <property type="match status" value="1"/>
</dbReference>
<gene>
    <name evidence="3" type="ORF">SLEP1_g58181</name>
</gene>
<dbReference type="AlphaFoldDB" id="A0AAV5MS37"/>
<name>A0AAV5MS37_9ROSI</name>
<keyword evidence="4" id="KW-1185">Reference proteome</keyword>
<sequence length="329" mass="38012">MGARMEMLEGDHNPADIPEGSLEDETVDGRDDDPVHEAGTANQVHMAEKRKVIFVKLKLKGAALQWWKRVEEQRSRQGKPKISTWEHMKAKMRKQFLPGDYSMELYENFYMLKQNRMSVEEYTSEFNNLSYRIGLNETGEQSKSRYLAGLNQSIRDEIGIVRLYNLEDAQQYALMAEKRVNRYGARRPIDTSKPIYDDNYYEEDGEVDVFPVQGESLVIRRVMTTTKEEGQDWRSHSLREDDQEKKSLADSNAEKFEAKSQEAGIIYAVLNKLLGKEQKAENSMQPNENLQPLEEIKGSKNKELPKGMLSMLNIQHDFDFVTSLTNLPT</sequence>
<proteinExistence type="predicted"/>